<feature type="compositionally biased region" description="Low complexity" evidence="4">
    <location>
        <begin position="326"/>
        <end position="335"/>
    </location>
</feature>
<dbReference type="PIRSF" id="PIRSF017066">
    <property type="entry name" value="FlaD_arch_prd"/>
    <property type="match status" value="1"/>
</dbReference>
<proteinExistence type="predicted"/>
<keyword evidence="6" id="KW-0966">Cell projection</keyword>
<dbReference type="PANTHER" id="PTHR40698:SF1">
    <property type="entry name" value="FLAGELLA-RELATED PROTEIN D-RELATED"/>
    <property type="match status" value="1"/>
</dbReference>
<dbReference type="EMBL" id="CP011564">
    <property type="protein sequence ID" value="ALG82230.1"/>
    <property type="molecule type" value="Genomic_DNA"/>
</dbReference>
<keyword evidence="3" id="KW-0175">Coiled coil</keyword>
<sequence>MPLVEHPPFFSFAFSFGVVAIGLASWLGGDGESDAEEIEEDIDDGMGMDDEFEMDDFDDDFGGMDGAEEGGTGANTTELENRIEDLESEIANVSSTANTVRSENEQISEKVDDVEENVRKLLEIYEMVTRGVNPFVDDVSTEAGMSGEGGSFGLFDDGEEDVADEPEEDLDSDIADAEAEDFFEDDAFDDEFTDEAEGGGDAIPEDDDLDGMPAMDDEEDEFDDMPAMDDDADEFDADFEEDSDTMDDDGDDSGGGGTSFEELKAEYESGDVDWADENLDEETPPDSEGVEEDDADESTGEGDDETEDLFIEDDLTDEEPTDSGGEDSSGQGDADVASETVEETVQATDVQTEEPSDRESADAVTAEAESGSAATQSPESGSETAAASGEEFQFGAAVTSAGDTTPSVERPPDGYLADVVMLEWLDFLVDSYDARTAVRAINYYERIGWIGEPMRDHCVDLVMGITDAEYVYRDEFGTTDITMTDHRRSLRYVEELAGGRLERTFADKLDSRKADGI</sequence>
<gene>
    <name evidence="6" type="primary">flaE</name>
    <name evidence="6" type="ORF">HLASA_1337</name>
</gene>
<dbReference type="PATRIC" id="fig|1604004.5.peg.1409"/>
<dbReference type="PANTHER" id="PTHR40698">
    <property type="entry name" value="FLAGELLA-RELATED PROTEIN E-RELATED-RELATED"/>
    <property type="match status" value="1"/>
</dbReference>
<dbReference type="InterPro" id="IPR006752">
    <property type="entry name" value="Arch_fla_DE"/>
</dbReference>
<feature type="compositionally biased region" description="Acidic residues" evidence="4">
    <location>
        <begin position="45"/>
        <end position="68"/>
    </location>
</feature>
<dbReference type="InterPro" id="IPR009205">
    <property type="entry name" value="FlaC_arc"/>
</dbReference>
<feature type="compositionally biased region" description="Polar residues" evidence="4">
    <location>
        <begin position="372"/>
        <end position="385"/>
    </location>
</feature>
<feature type="compositionally biased region" description="Acidic residues" evidence="4">
    <location>
        <begin position="268"/>
        <end position="325"/>
    </location>
</feature>
<dbReference type="GeneID" id="26010681"/>
<feature type="region of interest" description="Disordered" evidence="4">
    <location>
        <begin position="139"/>
        <end position="387"/>
    </location>
</feature>
<organism evidence="6 7">
    <name type="scientific">Halanaeroarchaeum sulfurireducens</name>
    <dbReference type="NCBI Taxonomy" id="1604004"/>
    <lineage>
        <taxon>Archaea</taxon>
        <taxon>Methanobacteriati</taxon>
        <taxon>Methanobacteriota</taxon>
        <taxon>Stenosarchaea group</taxon>
        <taxon>Halobacteria</taxon>
        <taxon>Halobacteriales</taxon>
        <taxon>Halobacteriaceae</taxon>
        <taxon>Halanaeroarchaeum</taxon>
    </lineage>
</organism>
<dbReference type="STRING" id="1604004.HLASA_1337"/>
<dbReference type="Proteomes" id="UP000060390">
    <property type="component" value="Chromosome"/>
</dbReference>
<dbReference type="GO" id="GO:0097588">
    <property type="term" value="P:archaeal or bacterial-type flagellum-dependent cell motility"/>
    <property type="evidence" value="ECO:0007669"/>
    <property type="project" value="InterPro"/>
</dbReference>
<dbReference type="Pfam" id="PF05377">
    <property type="entry name" value="FlaC_arch"/>
    <property type="match status" value="1"/>
</dbReference>
<evidence type="ECO:0000313" key="6">
    <source>
        <dbReference type="EMBL" id="ALG82230.1"/>
    </source>
</evidence>
<dbReference type="Pfam" id="PF04659">
    <property type="entry name" value="Arch_fla_DE"/>
    <property type="match status" value="1"/>
</dbReference>
<dbReference type="InterPro" id="IPR052494">
    <property type="entry name" value="Flagella_assembly_related"/>
</dbReference>
<evidence type="ECO:0000259" key="5">
    <source>
        <dbReference type="Pfam" id="PF04659"/>
    </source>
</evidence>
<dbReference type="KEGG" id="hsf:HLASA_1337"/>
<comment type="subcellular location">
    <subcellularLocation>
        <location evidence="1">Archaeal flagellum</location>
    </subcellularLocation>
</comment>
<evidence type="ECO:0000256" key="1">
    <source>
        <dbReference type="ARBA" id="ARBA00004618"/>
    </source>
</evidence>
<feature type="compositionally biased region" description="Acidic residues" evidence="4">
    <location>
        <begin position="156"/>
        <end position="252"/>
    </location>
</feature>
<evidence type="ECO:0000256" key="2">
    <source>
        <dbReference type="ARBA" id="ARBA00022440"/>
    </source>
</evidence>
<evidence type="ECO:0000313" key="7">
    <source>
        <dbReference type="Proteomes" id="UP000060390"/>
    </source>
</evidence>
<dbReference type="RefSeq" id="WP_054519722.1">
    <property type="nucleotide sequence ID" value="NZ_CP011564.1"/>
</dbReference>
<evidence type="ECO:0000256" key="3">
    <source>
        <dbReference type="SAM" id="Coils"/>
    </source>
</evidence>
<evidence type="ECO:0000256" key="4">
    <source>
        <dbReference type="SAM" id="MobiDB-lite"/>
    </source>
</evidence>
<protein>
    <submittedName>
        <fullName evidence="6">Flagella-related protein E</fullName>
    </submittedName>
</protein>
<reference evidence="7" key="1">
    <citation type="submission" date="2015-05" db="EMBL/GenBank/DDBJ databases">
        <title>Complete genome sequence of Halanaeroarchaeum sulfurireducens type strain M27-SA2, a sulfate-reducer haloarchaeon from marine anoxic lake Medee.</title>
        <authorList>
            <person name="Messina E."/>
            <person name="Kublanov I.V."/>
            <person name="Toshchakov S."/>
            <person name="Arcadi E."/>
            <person name="La Spada G."/>
            <person name="La Cono V."/>
            <person name="Yakimov M.M."/>
        </authorList>
    </citation>
    <scope>NUCLEOTIDE SEQUENCE [LARGE SCALE GENOMIC DNA]</scope>
    <source>
        <strain evidence="7">M27-SA2</strain>
    </source>
</reference>
<dbReference type="GO" id="GO:0097589">
    <property type="term" value="C:archaeal-type flagellum"/>
    <property type="evidence" value="ECO:0007669"/>
    <property type="project" value="UniProtKB-SubCell"/>
</dbReference>
<feature type="coiled-coil region" evidence="3">
    <location>
        <begin position="76"/>
        <end position="124"/>
    </location>
</feature>
<keyword evidence="6" id="KW-0282">Flagellum</keyword>
<feature type="region of interest" description="Disordered" evidence="4">
    <location>
        <begin position="45"/>
        <end position="75"/>
    </location>
</feature>
<name>A0A0N9N550_9EURY</name>
<reference evidence="6 7" key="2">
    <citation type="journal article" date="2016" name="Stand. Genomic Sci.">
        <title>Complete genome sequence of 'Halanaeroarchaeum sulfurireducens' M27-SA2, a sulfur-reducing and acetate-oxidizing haloarchaeon from the deep-sea hypersaline anoxic lake Medee.</title>
        <authorList>
            <person name="Messina E."/>
            <person name="Sorokin D.Y."/>
            <person name="Kublanov I.V."/>
            <person name="Toshchakov S."/>
            <person name="Lopatina A."/>
            <person name="Arcadi E."/>
            <person name="Smedile F."/>
            <person name="La Spada G."/>
            <person name="La Cono V."/>
            <person name="Yakimov M.M."/>
        </authorList>
    </citation>
    <scope>NUCLEOTIDE SEQUENCE [LARGE SCALE GENOMIC DNA]</scope>
    <source>
        <strain evidence="6 7">M27-SA2</strain>
    </source>
</reference>
<keyword evidence="2" id="KW-0974">Archaeal flagellum</keyword>
<feature type="domain" description="Archaeal flagella protein FlaD/E" evidence="5">
    <location>
        <begin position="405"/>
        <end position="498"/>
    </location>
</feature>
<dbReference type="AlphaFoldDB" id="A0A0N9N550"/>
<keyword evidence="6" id="KW-0969">Cilium</keyword>
<dbReference type="InterPro" id="IPR016682">
    <property type="entry name" value="FlaD_prd_arc"/>
</dbReference>
<accession>A0A0N9N550</accession>